<dbReference type="OrthoDB" id="447478at2"/>
<organism evidence="1 2">
    <name type="scientific">Gloeobacter kilaueensis (strain ATCC BAA-2537 / CCAP 1431/1 / ULC 316 / JS1)</name>
    <dbReference type="NCBI Taxonomy" id="1183438"/>
    <lineage>
        <taxon>Bacteria</taxon>
        <taxon>Bacillati</taxon>
        <taxon>Cyanobacteriota</taxon>
        <taxon>Cyanophyceae</taxon>
        <taxon>Gloeobacterales</taxon>
        <taxon>Gloeobacteraceae</taxon>
        <taxon>Gloeobacter</taxon>
    </lineage>
</organism>
<accession>U5QKP2</accession>
<dbReference type="Gene3D" id="3.10.180.10">
    <property type="entry name" value="2,3-Dihydroxybiphenyl 1,2-Dioxygenase, domain 1"/>
    <property type="match status" value="1"/>
</dbReference>
<evidence type="ECO:0000313" key="2">
    <source>
        <dbReference type="Proteomes" id="UP000017396"/>
    </source>
</evidence>
<reference evidence="1 2" key="1">
    <citation type="journal article" date="2013" name="PLoS ONE">
        <title>Cultivation and Complete Genome Sequencing of Gloeobacter kilaueensis sp. nov., from a Lava Cave in Kilauea Caldera, Hawai'i.</title>
        <authorList>
            <person name="Saw J.H."/>
            <person name="Schatz M."/>
            <person name="Brown M.V."/>
            <person name="Kunkel D.D."/>
            <person name="Foster J.S."/>
            <person name="Shick H."/>
            <person name="Christensen S."/>
            <person name="Hou S."/>
            <person name="Wan X."/>
            <person name="Donachie S.P."/>
        </authorList>
    </citation>
    <scope>NUCLEOTIDE SEQUENCE [LARGE SCALE GENOMIC DNA]</scope>
    <source>
        <strain evidence="2">JS</strain>
    </source>
</reference>
<evidence type="ECO:0000313" key="1">
    <source>
        <dbReference type="EMBL" id="AGY59428.1"/>
    </source>
</evidence>
<dbReference type="SUPFAM" id="SSF54593">
    <property type="entry name" value="Glyoxalase/Bleomycin resistance protein/Dihydroxybiphenyl dioxygenase"/>
    <property type="match status" value="1"/>
</dbReference>
<name>U5QKP2_GLOK1</name>
<dbReference type="HOGENOM" id="CLU_1132729_0_0_3"/>
<protein>
    <submittedName>
        <fullName evidence="1">Uncharacterized protein</fullName>
    </submittedName>
</protein>
<gene>
    <name evidence="1" type="ORF">GKIL_3182</name>
</gene>
<dbReference type="KEGG" id="glj:GKIL_3182"/>
<dbReference type="eggNOG" id="COG0346">
    <property type="taxonomic scope" value="Bacteria"/>
</dbReference>
<keyword evidence="2" id="KW-1185">Reference proteome</keyword>
<dbReference type="InterPro" id="IPR029068">
    <property type="entry name" value="Glyas_Bleomycin-R_OHBP_Dase"/>
</dbReference>
<dbReference type="STRING" id="1183438.GKIL_3182"/>
<dbReference type="Proteomes" id="UP000017396">
    <property type="component" value="Chromosome"/>
</dbReference>
<sequence>MERQLTSPFEERAGRLYYRPERSSAAFWATWDFCDRLYGQEVAVDHVVVLQGNREHFERFNGELLVVGGQFTEGPALFPDGFCAGGEAADLPVDLWFYMASVRLERGLVVVLAPYSDGDRHARLLQENGSDCVHHVALRVLPDRMDEVACSWKGRGFVPLSPEPVEDTLLRQWFLANSAGQIIELIERRSGAATFTCHNIHRLRQTEIATRARPQGVNLC</sequence>
<dbReference type="AlphaFoldDB" id="U5QKP2"/>
<proteinExistence type="predicted"/>
<dbReference type="EMBL" id="CP003587">
    <property type="protein sequence ID" value="AGY59428.1"/>
    <property type="molecule type" value="Genomic_DNA"/>
</dbReference>
<dbReference type="RefSeq" id="WP_023174699.1">
    <property type="nucleotide sequence ID" value="NC_022600.1"/>
</dbReference>